<proteinExistence type="predicted"/>
<dbReference type="EMBL" id="HG934468">
    <property type="protein sequence ID" value="CDN31772.1"/>
    <property type="molecule type" value="Genomic_DNA"/>
</dbReference>
<name>A0A060R8I7_9BACT</name>
<dbReference type="Proteomes" id="UP000027616">
    <property type="component" value="Chromosome I"/>
</dbReference>
<evidence type="ECO:0000313" key="2">
    <source>
        <dbReference type="Proteomes" id="UP000027616"/>
    </source>
</evidence>
<dbReference type="AlphaFoldDB" id="A0A060R8I7"/>
<sequence length="54" mass="6433">MFLDRVQITVSILLNKQPYREPELHDHNPRKQKKQIRNYLNRLSALGVDVSVFL</sequence>
<accession>A0A060R8I7</accession>
<dbReference type="HOGENOM" id="CLU_3045504_0_0_10"/>
<dbReference type="STRING" id="1433126.BN938_1692"/>
<protein>
    <submittedName>
        <fullName evidence="1">Uncharacterized protein</fullName>
    </submittedName>
</protein>
<evidence type="ECO:0000313" key="1">
    <source>
        <dbReference type="EMBL" id="CDN31772.1"/>
    </source>
</evidence>
<reference evidence="1 2" key="1">
    <citation type="journal article" date="2015" name="Genome Announc.">
        <title>Complete Genome Sequence of the Novel Leech Symbiont Mucinivorans hirudinis M3T.</title>
        <authorList>
            <person name="Nelson M.C."/>
            <person name="Bomar L."/>
            <person name="Graf J."/>
        </authorList>
    </citation>
    <scope>NUCLEOTIDE SEQUENCE [LARGE SCALE GENOMIC DNA]</scope>
    <source>
        <strain evidence="2">M3</strain>
    </source>
</reference>
<gene>
    <name evidence="1" type="ORF">BN938_1692</name>
</gene>
<dbReference type="KEGG" id="rbc:BN938_1692"/>
<organism evidence="1 2">
    <name type="scientific">Mucinivorans hirudinis</name>
    <dbReference type="NCBI Taxonomy" id="1433126"/>
    <lineage>
        <taxon>Bacteria</taxon>
        <taxon>Pseudomonadati</taxon>
        <taxon>Bacteroidota</taxon>
        <taxon>Bacteroidia</taxon>
        <taxon>Bacteroidales</taxon>
        <taxon>Rikenellaceae</taxon>
        <taxon>Mucinivorans</taxon>
    </lineage>
</organism>
<keyword evidence="2" id="KW-1185">Reference proteome</keyword>